<dbReference type="RefSeq" id="XP_004180031.1">
    <property type="nucleotide sequence ID" value="XM_004179983.1"/>
</dbReference>
<proteinExistence type="inferred from homology"/>
<dbReference type="STRING" id="1071380.I2H2B0"/>
<dbReference type="EMBL" id="HE806318">
    <property type="protein sequence ID" value="CCH60512.1"/>
    <property type="molecule type" value="Genomic_DNA"/>
</dbReference>
<evidence type="ECO:0000256" key="4">
    <source>
        <dbReference type="ARBA" id="ARBA00022989"/>
    </source>
</evidence>
<dbReference type="OMA" id="HWREATW"/>
<dbReference type="FunCoup" id="I2H2B0">
    <property type="interactions" value="45"/>
</dbReference>
<dbReference type="eggNOG" id="ENOG502QURG">
    <property type="taxonomic scope" value="Eukaryota"/>
</dbReference>
<comment type="similarity">
    <text evidence="2">Belongs to the lipid-translocating exporter (LTE) (TC 9.A.26.1) family.</text>
</comment>
<keyword evidence="3 6" id="KW-0812">Transmembrane</keyword>
<feature type="transmembrane region" description="Helical" evidence="6">
    <location>
        <begin position="78"/>
        <end position="94"/>
    </location>
</feature>
<dbReference type="GO" id="GO:0016020">
    <property type="term" value="C:membrane"/>
    <property type="evidence" value="ECO:0007669"/>
    <property type="project" value="UniProtKB-SubCell"/>
</dbReference>
<evidence type="ECO:0000313" key="7">
    <source>
        <dbReference type="EMBL" id="CCH60512.1"/>
    </source>
</evidence>
<feature type="transmembrane region" description="Helical" evidence="6">
    <location>
        <begin position="185"/>
        <end position="203"/>
    </location>
</feature>
<dbReference type="OrthoDB" id="3358017at2759"/>
<dbReference type="Pfam" id="PF04479">
    <property type="entry name" value="RTA1"/>
    <property type="match status" value="1"/>
</dbReference>
<dbReference type="AlphaFoldDB" id="I2H2B0"/>
<feature type="transmembrane region" description="Helical" evidence="6">
    <location>
        <begin position="23"/>
        <end position="46"/>
    </location>
</feature>
<accession>I2H2B0</accession>
<dbReference type="PANTHER" id="PTHR31465:SF1">
    <property type="entry name" value="PROTEIN RTA1-RELATED"/>
    <property type="match status" value="1"/>
</dbReference>
<feature type="transmembrane region" description="Helical" evidence="6">
    <location>
        <begin position="265"/>
        <end position="287"/>
    </location>
</feature>
<protein>
    <submittedName>
        <fullName evidence="7">Uncharacterized protein</fullName>
    </submittedName>
</protein>
<reference evidence="7 8" key="1">
    <citation type="journal article" date="2011" name="Proc. Natl. Acad. Sci. U.S.A.">
        <title>Evolutionary erosion of yeast sex chromosomes by mating-type switching accidents.</title>
        <authorList>
            <person name="Gordon J.L."/>
            <person name="Armisen D."/>
            <person name="Proux-Wera E."/>
            <person name="Oheigeartaigh S.S."/>
            <person name="Byrne K.P."/>
            <person name="Wolfe K.H."/>
        </authorList>
    </citation>
    <scope>NUCLEOTIDE SEQUENCE [LARGE SCALE GENOMIC DNA]</scope>
    <source>
        <strain evidence="8">ATCC 34711 / CBS 6284 / DSM 70876 / NBRC 10599 / NRRL Y-10934 / UCD 77-7</strain>
    </source>
</reference>
<comment type="subcellular location">
    <subcellularLocation>
        <location evidence="1">Membrane</location>
        <topology evidence="1">Multi-pass membrane protein</topology>
    </subcellularLocation>
</comment>
<keyword evidence="5 6" id="KW-0472">Membrane</keyword>
<evidence type="ECO:0000256" key="1">
    <source>
        <dbReference type="ARBA" id="ARBA00004141"/>
    </source>
</evidence>
<dbReference type="InterPro" id="IPR007568">
    <property type="entry name" value="RTA1"/>
</dbReference>
<dbReference type="InParanoid" id="I2H2B0"/>
<sequence>MNNSTSQAYDDDSIYGYKPNMGAAGFFTAIFIITTLIIIPEVCLLSKRYQTRHEQRIGNNIYVDNLPRKYIPKKLGETYIALIFGGILEIGGYIARCISVKNPDRLGPYCASVVLILIAPTLIAASIYQLFGRMLYFLDCSGMTIVPTRYHTVVFVMGDVISFWMQAAGGGMMASSSLTKIGEGIASAGLFIQIISFGIFIITEIKFTRSATIKSQLAQELIPYWKIFNLNLLVCSLLIFIRSIVKVAEFLDGWTGFIQNHEVFLFVFDAMPMFFVLLMFAVTIPIYNIFKLYDARSYVETRGGTIQYAESKFEMNDGVDISKNYLNIDPETQHQAYKSDDLHSNNSTIGEYTHHH</sequence>
<evidence type="ECO:0000256" key="5">
    <source>
        <dbReference type="ARBA" id="ARBA00023136"/>
    </source>
</evidence>
<gene>
    <name evidence="7" type="primary">TBLA0C07210</name>
    <name evidence="7" type="ORF">TBLA_0C07210</name>
</gene>
<feature type="transmembrane region" description="Helical" evidence="6">
    <location>
        <begin position="106"/>
        <end position="131"/>
    </location>
</feature>
<dbReference type="PANTHER" id="PTHR31465">
    <property type="entry name" value="PROTEIN RTA1-RELATED"/>
    <property type="match status" value="1"/>
</dbReference>
<evidence type="ECO:0000256" key="6">
    <source>
        <dbReference type="SAM" id="Phobius"/>
    </source>
</evidence>
<dbReference type="KEGG" id="tbl:TBLA_0C07210"/>
<evidence type="ECO:0000313" key="8">
    <source>
        <dbReference type="Proteomes" id="UP000002866"/>
    </source>
</evidence>
<dbReference type="Proteomes" id="UP000002866">
    <property type="component" value="Chromosome 3"/>
</dbReference>
<keyword evidence="4 6" id="KW-1133">Transmembrane helix</keyword>
<keyword evidence="8" id="KW-1185">Reference proteome</keyword>
<dbReference type="GeneID" id="14495492"/>
<name>I2H2B0_HENB6</name>
<feature type="transmembrane region" description="Helical" evidence="6">
    <location>
        <begin position="152"/>
        <end position="173"/>
    </location>
</feature>
<evidence type="ECO:0000256" key="3">
    <source>
        <dbReference type="ARBA" id="ARBA00022692"/>
    </source>
</evidence>
<evidence type="ECO:0000256" key="2">
    <source>
        <dbReference type="ARBA" id="ARBA00009969"/>
    </source>
</evidence>
<organism evidence="7 8">
    <name type="scientific">Henningerozyma blattae (strain ATCC 34711 / CBS 6284 / DSM 70876 / NBRC 10599 / NRRL Y-10934 / UCD 77-7)</name>
    <name type="common">Yeast</name>
    <name type="synonym">Tetrapisispora blattae</name>
    <dbReference type="NCBI Taxonomy" id="1071380"/>
    <lineage>
        <taxon>Eukaryota</taxon>
        <taxon>Fungi</taxon>
        <taxon>Dikarya</taxon>
        <taxon>Ascomycota</taxon>
        <taxon>Saccharomycotina</taxon>
        <taxon>Saccharomycetes</taxon>
        <taxon>Saccharomycetales</taxon>
        <taxon>Saccharomycetaceae</taxon>
        <taxon>Henningerozyma</taxon>
    </lineage>
</organism>
<feature type="transmembrane region" description="Helical" evidence="6">
    <location>
        <begin position="224"/>
        <end position="245"/>
    </location>
</feature>
<dbReference type="HOGENOM" id="CLU_033465_3_1_1"/>